<name>A0A9D2DD37_9BACT</name>
<sequence>MLKRIVSGLVLGGMLLTLASFTAAPRVRQGETAPEEVVVATEAKEIEEEYLPVIGWFWKRDTMTYWIHEGAWQVSGQDTVKTLGLSTKVQVTVTDSTKHRYRMEYRFLEFAIDSTAESWAQDWVRSAVGKLQQQVVGTAIRFRTDEFGRIVKYDNLGAVRKQARKVLADVVRDLPGIDSLVPPGMDMKDVVRGVDADALVNGYIEELEMLFRCHGNQYQIGEFTEHSDETDTEYASDTYVMANLDPETSEYELLFDVYSYIPREDLKSLLGELIELFADEKMEADLLKSELDAGFDEQVTEDAVNNSCFYLQYFPDGWPREVIYQEGVTIGDRGKLKQTYIEWDYRSVGHTN</sequence>
<dbReference type="EMBL" id="DXCC01000005">
    <property type="protein sequence ID" value="HIZ14680.1"/>
    <property type="molecule type" value="Genomic_DNA"/>
</dbReference>
<proteinExistence type="predicted"/>
<organism evidence="2 3">
    <name type="scientific">Candidatus Tidjanibacter faecipullorum</name>
    <dbReference type="NCBI Taxonomy" id="2838766"/>
    <lineage>
        <taxon>Bacteria</taxon>
        <taxon>Pseudomonadati</taxon>
        <taxon>Bacteroidota</taxon>
        <taxon>Bacteroidia</taxon>
        <taxon>Bacteroidales</taxon>
        <taxon>Rikenellaceae</taxon>
        <taxon>Tidjanibacter</taxon>
    </lineage>
</organism>
<evidence type="ECO:0000313" key="3">
    <source>
        <dbReference type="Proteomes" id="UP000824014"/>
    </source>
</evidence>
<feature type="signal peptide" evidence="1">
    <location>
        <begin position="1"/>
        <end position="19"/>
    </location>
</feature>
<comment type="caution">
    <text evidence="2">The sequence shown here is derived from an EMBL/GenBank/DDBJ whole genome shotgun (WGS) entry which is preliminary data.</text>
</comment>
<keyword evidence="1" id="KW-0732">Signal</keyword>
<feature type="chain" id="PRO_5039511918" evidence="1">
    <location>
        <begin position="20"/>
        <end position="352"/>
    </location>
</feature>
<gene>
    <name evidence="2" type="ORF">H9816_02020</name>
</gene>
<dbReference type="Proteomes" id="UP000824014">
    <property type="component" value="Unassembled WGS sequence"/>
</dbReference>
<dbReference type="AlphaFoldDB" id="A0A9D2DD37"/>
<evidence type="ECO:0000256" key="1">
    <source>
        <dbReference type="SAM" id="SignalP"/>
    </source>
</evidence>
<evidence type="ECO:0000313" key="2">
    <source>
        <dbReference type="EMBL" id="HIZ14680.1"/>
    </source>
</evidence>
<reference evidence="2" key="1">
    <citation type="journal article" date="2021" name="PeerJ">
        <title>Extensive microbial diversity within the chicken gut microbiome revealed by metagenomics and culture.</title>
        <authorList>
            <person name="Gilroy R."/>
            <person name="Ravi A."/>
            <person name="Getino M."/>
            <person name="Pursley I."/>
            <person name="Horton D.L."/>
            <person name="Alikhan N.F."/>
            <person name="Baker D."/>
            <person name="Gharbi K."/>
            <person name="Hall N."/>
            <person name="Watson M."/>
            <person name="Adriaenssens E.M."/>
            <person name="Foster-Nyarko E."/>
            <person name="Jarju S."/>
            <person name="Secka A."/>
            <person name="Antonio M."/>
            <person name="Oren A."/>
            <person name="Chaudhuri R.R."/>
            <person name="La Ragione R."/>
            <person name="Hildebrand F."/>
            <person name="Pallen M.J."/>
        </authorList>
    </citation>
    <scope>NUCLEOTIDE SEQUENCE</scope>
    <source>
        <strain evidence="2">ChiHjej11B10-19426</strain>
    </source>
</reference>
<protein>
    <submittedName>
        <fullName evidence="2">Uncharacterized protein</fullName>
    </submittedName>
</protein>
<reference evidence="2" key="2">
    <citation type="submission" date="2021-04" db="EMBL/GenBank/DDBJ databases">
        <authorList>
            <person name="Gilroy R."/>
        </authorList>
    </citation>
    <scope>NUCLEOTIDE SEQUENCE</scope>
    <source>
        <strain evidence="2">ChiHjej11B10-19426</strain>
    </source>
</reference>
<accession>A0A9D2DD37</accession>